<sequence length="66" mass="7268">MEIHKNDIQSDGMILTMPMSLLAKPETFNSPVPPQILFSLTKATKTLRVSNFEGAGATIHPSFHDD</sequence>
<dbReference type="AlphaFoldDB" id="A0A8J2PN25"/>
<gene>
    <name evidence="1" type="ORF">AFUS01_LOCUS31068</name>
</gene>
<evidence type="ECO:0000313" key="2">
    <source>
        <dbReference type="Proteomes" id="UP000708208"/>
    </source>
</evidence>
<reference evidence="1" key="1">
    <citation type="submission" date="2021-06" db="EMBL/GenBank/DDBJ databases">
        <authorList>
            <person name="Hodson N. C."/>
            <person name="Mongue J. A."/>
            <person name="Jaron S. K."/>
        </authorList>
    </citation>
    <scope>NUCLEOTIDE SEQUENCE</scope>
</reference>
<keyword evidence="2" id="KW-1185">Reference proteome</keyword>
<evidence type="ECO:0000313" key="1">
    <source>
        <dbReference type="EMBL" id="CAG7820690.1"/>
    </source>
</evidence>
<proteinExistence type="predicted"/>
<comment type="caution">
    <text evidence="1">The sequence shown here is derived from an EMBL/GenBank/DDBJ whole genome shotgun (WGS) entry which is preliminary data.</text>
</comment>
<dbReference type="EMBL" id="CAJVCH010486901">
    <property type="protein sequence ID" value="CAG7820690.1"/>
    <property type="molecule type" value="Genomic_DNA"/>
</dbReference>
<organism evidence="1 2">
    <name type="scientific">Allacma fusca</name>
    <dbReference type="NCBI Taxonomy" id="39272"/>
    <lineage>
        <taxon>Eukaryota</taxon>
        <taxon>Metazoa</taxon>
        <taxon>Ecdysozoa</taxon>
        <taxon>Arthropoda</taxon>
        <taxon>Hexapoda</taxon>
        <taxon>Collembola</taxon>
        <taxon>Symphypleona</taxon>
        <taxon>Sminthuridae</taxon>
        <taxon>Allacma</taxon>
    </lineage>
</organism>
<protein>
    <submittedName>
        <fullName evidence="1">Uncharacterized protein</fullName>
    </submittedName>
</protein>
<name>A0A8J2PN25_9HEXA</name>
<dbReference type="Proteomes" id="UP000708208">
    <property type="component" value="Unassembled WGS sequence"/>
</dbReference>
<accession>A0A8J2PN25</accession>